<gene>
    <name evidence="1" type="ORF">DB31_7086</name>
</gene>
<dbReference type="Pfam" id="PF09544">
    <property type="entry name" value="DUF2381"/>
    <property type="match status" value="1"/>
</dbReference>
<evidence type="ECO:0000313" key="2">
    <source>
        <dbReference type="Proteomes" id="UP000028725"/>
    </source>
</evidence>
<proteinExistence type="predicted"/>
<evidence type="ECO:0000313" key="1">
    <source>
        <dbReference type="EMBL" id="KFE69184.1"/>
    </source>
</evidence>
<dbReference type="EMBL" id="JMCB01000005">
    <property type="protein sequence ID" value="KFE69184.1"/>
    <property type="molecule type" value="Genomic_DNA"/>
</dbReference>
<dbReference type="OrthoDB" id="5511154at2"/>
<dbReference type="InterPro" id="IPR011754">
    <property type="entry name" value="Mxa_paralog_2268"/>
</dbReference>
<dbReference type="NCBIfam" id="TIGR02268">
    <property type="entry name" value="Myxococcus xanthus paralogous family TIGR02268"/>
    <property type="match status" value="1"/>
</dbReference>
<comment type="caution">
    <text evidence="1">The sequence shown here is derived from an EMBL/GenBank/DDBJ whole genome shotgun (WGS) entry which is preliminary data.</text>
</comment>
<protein>
    <recommendedName>
        <fullName evidence="3">Myxococcus xanthus paralogous family TIGR02268</fullName>
    </recommendedName>
</protein>
<dbReference type="Proteomes" id="UP000028725">
    <property type="component" value="Unassembled WGS sequence"/>
</dbReference>
<keyword evidence="2" id="KW-1185">Reference proteome</keyword>
<dbReference type="STRING" id="394096.DB31_7086"/>
<reference evidence="1 2" key="1">
    <citation type="submission" date="2014-04" db="EMBL/GenBank/DDBJ databases">
        <title>Genome assembly of Hyalangium minutum DSM 14724.</title>
        <authorList>
            <person name="Sharma G."/>
            <person name="Subramanian S."/>
        </authorList>
    </citation>
    <scope>NUCLEOTIDE SEQUENCE [LARGE SCALE GENOMIC DNA]</scope>
    <source>
        <strain evidence="1 2">DSM 14724</strain>
    </source>
</reference>
<sequence>MPQPGRLALALLVLWGTAARGEADLRRAKRERTVTVTGTPAGPLPEIRVSPDTLTLLWFPAQILKKTITVDPSRIRIRDAGESSIIVQAVDDYRADERQELEVFFADGKAPARAAFVLVMDAAEVDTRIDVKRPELPKAVCPVEEQRAAPLPEDFVRMGYVDARGVQTRGIDRVADNGHGLSAYPGVSYRGNGWVLFNIGIRNGAGLPPFSPRSATLTGKGGVALRVLRVTAARDTIAPGESVGVLVVADEPPASAGVVFALEVLGDTGRSLVIPSVTLPAAVAEGKR</sequence>
<evidence type="ECO:0008006" key="3">
    <source>
        <dbReference type="Google" id="ProtNLM"/>
    </source>
</evidence>
<organism evidence="1 2">
    <name type="scientific">Hyalangium minutum</name>
    <dbReference type="NCBI Taxonomy" id="394096"/>
    <lineage>
        <taxon>Bacteria</taxon>
        <taxon>Pseudomonadati</taxon>
        <taxon>Myxococcota</taxon>
        <taxon>Myxococcia</taxon>
        <taxon>Myxococcales</taxon>
        <taxon>Cystobacterineae</taxon>
        <taxon>Archangiaceae</taxon>
        <taxon>Hyalangium</taxon>
    </lineage>
</organism>
<accession>A0A085WNC1</accession>
<dbReference type="AlphaFoldDB" id="A0A085WNC1"/>
<name>A0A085WNC1_9BACT</name>